<evidence type="ECO:0000256" key="10">
    <source>
        <dbReference type="ARBA" id="ARBA00023145"/>
    </source>
</evidence>
<evidence type="ECO:0000313" key="13">
    <source>
        <dbReference type="Proteomes" id="UP000679307"/>
    </source>
</evidence>
<dbReference type="Gene3D" id="3.10.170.10">
    <property type="match status" value="1"/>
</dbReference>
<dbReference type="InterPro" id="IPR001842">
    <property type="entry name" value="Peptidase_M36"/>
</dbReference>
<organism evidence="12 13">
    <name type="scientific">Nocardioides aquaticus</name>
    <dbReference type="NCBI Taxonomy" id="160826"/>
    <lineage>
        <taxon>Bacteria</taxon>
        <taxon>Bacillati</taxon>
        <taxon>Actinomycetota</taxon>
        <taxon>Actinomycetes</taxon>
        <taxon>Propionibacteriales</taxon>
        <taxon>Nocardioidaceae</taxon>
        <taxon>Nocardioides</taxon>
    </lineage>
</organism>
<dbReference type="InterPro" id="IPR027268">
    <property type="entry name" value="Peptidase_M4/M1_CTD_sf"/>
</dbReference>
<name>A0ABX8EI20_9ACTN</name>
<keyword evidence="4" id="KW-0964">Secreted</keyword>
<evidence type="ECO:0008006" key="14">
    <source>
        <dbReference type="Google" id="ProtNLM"/>
    </source>
</evidence>
<dbReference type="PANTHER" id="PTHR33478">
    <property type="entry name" value="EXTRACELLULAR METALLOPROTEINASE MEP"/>
    <property type="match status" value="1"/>
</dbReference>
<keyword evidence="11" id="KW-0732">Signal</keyword>
<evidence type="ECO:0000256" key="6">
    <source>
        <dbReference type="ARBA" id="ARBA00022723"/>
    </source>
</evidence>
<accession>A0ABX8EI20</accession>
<proteinExistence type="inferred from homology"/>
<comment type="cofactor">
    <cofactor evidence="1">
        <name>Zn(2+)</name>
        <dbReference type="ChEBI" id="CHEBI:29105"/>
    </cofactor>
</comment>
<sequence>MTPRTARRARHAALATAALTAALLPGLTQLTAGASAAPPAAVAILAADPGPTPVPLVTPGDAVGGLEDVDVRGTVKALTSQRDAVARLGVRDVRWNRFGTPSSLLPVDGSLGSASGDPAVAARRWLQGHASVFGLTAADLAPSNLELVESQELVGSNARAVLFRQVFDGLTPSIGSMVTVGVAEGRIAYVSSSLVRDPADQVDAPTMTPLEGWVAAAESVGANIPAVGDITSGLRDGWTRLKVPGLVQEQQARIRALAGADGTVRPVVEANVVNVAGGAASAYTVMVDAVSGEVLHRENQVENNNDAYPFQGQVTATECGPRHEFELTDGSTRQLVAAALTANTLNDIEVTIFDPDGDLLVSADTGTSPEVATYTAEEIPAGVYSAQVCPFADPTVPFLPPGDYALSVLSSDVATPEGGGTGTTAEGSPRWRFFTANPDDDSVQGTPTNSVIGCWFTSREAAGDCTLPTGRLRNVAAPGPWDFLTNAQVPSFTTVGNNANTHEAWASPLSPGGLAQAPVSPTQDYTDEFTDAWNNSGCSPAELVPGGNDILASVTNLFSVHNRMHDYAYYLGFDEGNYNMQLDNLGRGGVEGDQEIGNAQAGAITGGQPTYLGRDNANQITLQDGIPGITNQYLFQPIAGAFYAPCTDGGLDMGIVGHEYTHAISNRMVAGPDEGLTSNQGAAMGESWSDLVAAEYQFSHGYDNGGNVWAVGVYATGNEDVAIRDYAINRNPLNYSDYGFDITGDEVHADGEIWNGTQWSVRQAIVDRLDGRGRNYDYENNRHQLLCAQATPDYALPPASCPGNRRWVQLMFDSFLLQQGATSMLDARDAMIAADRMRFGGQDVEVMWDAFARRGMGAGGSVPDADSGDTTPSFASPTAANGRVTLRGGLPGRFYVGEYEARATPVADTLRRTRLDDTLAMAPGTYRMLHVSPKGGFQRFTLRVRAGQRIVRELETPTNLAASAAGASVIEATAGSLNADLLIDGTEATNWGGVTEGNVDETKPYVSVDLAGGRSTVRRVQVSAMLTPAATGDDGLPVAQVDEDPDSGSRFTALRRFAIEACVRACDTDGATWKPVLTSKGNAFPGRQPRPVAPDLTMRSFTVPATTASALRLVTVENQCTGFAGYAGEQDEDPLNDTDCATASDRGTIVHASELQAFTR</sequence>
<dbReference type="PANTHER" id="PTHR33478:SF1">
    <property type="entry name" value="EXTRACELLULAR METALLOPROTEINASE MEP"/>
    <property type="match status" value="1"/>
</dbReference>
<keyword evidence="10" id="KW-0865">Zymogen</keyword>
<evidence type="ECO:0000256" key="5">
    <source>
        <dbReference type="ARBA" id="ARBA00022670"/>
    </source>
</evidence>
<feature type="signal peptide" evidence="11">
    <location>
        <begin position="1"/>
        <end position="36"/>
    </location>
</feature>
<keyword evidence="7" id="KW-0378">Hydrolase</keyword>
<comment type="similarity">
    <text evidence="3">Belongs to the peptidase M36 family.</text>
</comment>
<evidence type="ECO:0000256" key="9">
    <source>
        <dbReference type="ARBA" id="ARBA00023049"/>
    </source>
</evidence>
<reference evidence="12 13" key="1">
    <citation type="submission" date="2021-05" db="EMBL/GenBank/DDBJ databases">
        <title>Complete genome of Nocardioides aquaticus KCTC 9944T isolated from meromictic and hypersaline Ekho Lake, Antarctica.</title>
        <authorList>
            <person name="Hwang K."/>
            <person name="Kim K.M."/>
            <person name="Choe H."/>
        </authorList>
    </citation>
    <scope>NUCLEOTIDE SEQUENCE [LARGE SCALE GENOMIC DNA]</scope>
    <source>
        <strain evidence="12 13">KCTC 9944</strain>
    </source>
</reference>
<evidence type="ECO:0000256" key="4">
    <source>
        <dbReference type="ARBA" id="ARBA00022525"/>
    </source>
</evidence>
<dbReference type="Pfam" id="PF02128">
    <property type="entry name" value="Peptidase_M36"/>
    <property type="match status" value="1"/>
</dbReference>
<evidence type="ECO:0000256" key="1">
    <source>
        <dbReference type="ARBA" id="ARBA00001947"/>
    </source>
</evidence>
<evidence type="ECO:0000256" key="7">
    <source>
        <dbReference type="ARBA" id="ARBA00022801"/>
    </source>
</evidence>
<feature type="chain" id="PRO_5046248344" description="Peptidase M36" evidence="11">
    <location>
        <begin position="37"/>
        <end position="1160"/>
    </location>
</feature>
<dbReference type="RefSeq" id="WP_214058961.1">
    <property type="nucleotide sequence ID" value="NZ_BAAAHS010000100.1"/>
</dbReference>
<keyword evidence="9" id="KW-0482">Metalloprotease</keyword>
<protein>
    <recommendedName>
        <fullName evidence="14">Peptidase M36</fullName>
    </recommendedName>
</protein>
<evidence type="ECO:0000256" key="11">
    <source>
        <dbReference type="SAM" id="SignalP"/>
    </source>
</evidence>
<dbReference type="Proteomes" id="UP000679307">
    <property type="component" value="Chromosome"/>
</dbReference>
<gene>
    <name evidence="12" type="ORF">ENKNEFLB_01907</name>
</gene>
<keyword evidence="13" id="KW-1185">Reference proteome</keyword>
<dbReference type="EMBL" id="CP075371">
    <property type="protein sequence ID" value="QVT79525.1"/>
    <property type="molecule type" value="Genomic_DNA"/>
</dbReference>
<evidence type="ECO:0000256" key="3">
    <source>
        <dbReference type="ARBA" id="ARBA00006006"/>
    </source>
</evidence>
<keyword evidence="6" id="KW-0479">Metal-binding</keyword>
<evidence type="ECO:0000313" key="12">
    <source>
        <dbReference type="EMBL" id="QVT79525.1"/>
    </source>
</evidence>
<evidence type="ECO:0000256" key="2">
    <source>
        <dbReference type="ARBA" id="ARBA00004613"/>
    </source>
</evidence>
<keyword evidence="5" id="KW-0645">Protease</keyword>
<dbReference type="SUPFAM" id="SSF55486">
    <property type="entry name" value="Metalloproteases ('zincins'), catalytic domain"/>
    <property type="match status" value="1"/>
</dbReference>
<dbReference type="Gene3D" id="1.10.390.10">
    <property type="entry name" value="Neutral Protease Domain 2"/>
    <property type="match status" value="1"/>
</dbReference>
<dbReference type="InterPro" id="IPR050371">
    <property type="entry name" value="Fungal_virulence_M36"/>
</dbReference>
<comment type="subcellular location">
    <subcellularLocation>
        <location evidence="2">Secreted</location>
    </subcellularLocation>
</comment>
<keyword evidence="8" id="KW-0862">Zinc</keyword>
<evidence type="ECO:0000256" key="8">
    <source>
        <dbReference type="ARBA" id="ARBA00022833"/>
    </source>
</evidence>